<dbReference type="EMBL" id="CP006682">
    <property type="protein sequence ID" value="AHB36524.1"/>
    <property type="molecule type" value="Genomic_DNA"/>
</dbReference>
<name>V5RJ08_SPIAP</name>
<dbReference type="KEGG" id="sapi:SAPIS_v1c06790"/>
<dbReference type="STRING" id="1276258.SAPIS_v1c06790"/>
<dbReference type="RefSeq" id="WP_023789696.1">
    <property type="nucleotide sequence ID" value="NC_022998.1"/>
</dbReference>
<reference evidence="1 2" key="1">
    <citation type="journal article" date="2014" name="Genome Announc.">
        <title>Complete Genome Sequence of Spiroplasma apis B31T (ATCC 33834), a Bacterium Associated with May Disease of Honeybees (Apis mellifera).</title>
        <authorList>
            <person name="Ku C."/>
            <person name="Lo W.S."/>
            <person name="Chen L.L."/>
            <person name="Kuo C.H."/>
        </authorList>
    </citation>
    <scope>NUCLEOTIDE SEQUENCE [LARGE SCALE GENOMIC DNA]</scope>
    <source>
        <strain evidence="1">B31</strain>
    </source>
</reference>
<dbReference type="HOGENOM" id="CLU_1255308_0_0_14"/>
<proteinExistence type="predicted"/>
<dbReference type="AlphaFoldDB" id="V5RJ08"/>
<evidence type="ECO:0000313" key="2">
    <source>
        <dbReference type="Proteomes" id="UP000018550"/>
    </source>
</evidence>
<sequence length="220" mass="26242">MKLNKVQRILNLFKDKEDYKFWNVKTKITTIIDKTYLNFTSIESSKRIPFIKVEKYIDNQYSLVCNGIKITPTDKKMRIVSLSAIRQYLDVLETFRIIKRTDKISNEYKIINEEFLNFDTKFDSTRLFEILYRNFNKLSKKGKELFYSTVVSWLAIDYLDNYDTLEIIYGKDKNKKVTCDQIYKMAKDCGYDLIKNDAGILGYDLDDIYLTLINLFKKQF</sequence>
<accession>V5RJ08</accession>
<keyword evidence="2" id="KW-1185">Reference proteome</keyword>
<dbReference type="Proteomes" id="UP000018550">
    <property type="component" value="Chromosome"/>
</dbReference>
<dbReference type="PATRIC" id="fig|1276258.3.peg.693"/>
<evidence type="ECO:0000313" key="1">
    <source>
        <dbReference type="EMBL" id="AHB36524.1"/>
    </source>
</evidence>
<organism evidence="1 2">
    <name type="scientific">Spiroplasma apis B31</name>
    <dbReference type="NCBI Taxonomy" id="1276258"/>
    <lineage>
        <taxon>Bacteria</taxon>
        <taxon>Bacillati</taxon>
        <taxon>Mycoplasmatota</taxon>
        <taxon>Mollicutes</taxon>
        <taxon>Entomoplasmatales</taxon>
        <taxon>Spiroplasmataceae</taxon>
        <taxon>Spiroplasma</taxon>
    </lineage>
</organism>
<gene>
    <name evidence="1" type="ORF">SAPIS_v1c06790</name>
</gene>
<protein>
    <submittedName>
        <fullName evidence="1">Uncharacterized protein</fullName>
    </submittedName>
</protein>